<feature type="domain" description="UBA" evidence="2">
    <location>
        <begin position="1090"/>
        <end position="1134"/>
    </location>
</feature>
<sequence>MTVLKNKSSKKSATILHAVPGSPTHDTALHQQSGIDIAQSYQWYVRSNGKSVASPSKQSSSSPVEGLKGGSKYGNATSPKPAKYRSSAEFKKALNTITLRETIGTYRHGKIQWRKSTRSPTASETSTAQPIGKNPRPKIQVVIPGGRDRPLPALPFFDTPNGSPVHSTLPELKESHNYDVSPPSATQKIIRNSIVSPLAQLQSHMHPRHGQRSVNRRGGPGSALHTTRHRKSLSQSSNGSEYSRHSDASSIHSNRSSKTSVEIEDVVTRTKTTKRSASQSLIQSSIVGTIPVLCQSLASSPDAVSNKATPRVPPSSTPPRRYPPHPPIKQDTAFKPTCEVESVHCTAKKIPRKPTIARRSSKRNTTQRSRVLDSTKGVIDKAISRSASREFSSLTPTLSQAVGDLEDTLISFTTEQSAAEQSDQQHTASEYTETANCRQAVTLQTVVESSNSANAHCQVERADYPLTPPPKVPRKSSKRQSAAQSRAFQIAELPDHHIASQMARGRPRMRDNSGLKLAIPEYKRITEDFELTPIELPRPDIKRTITAKGAETVILGILDSLETMDDLFAAARVDWGFYHVFKRHELELIKSTLHKMSPPAWEFREIAFPGHDLLLAEDLEMTRPEEEYTPTTYLQLYKRDKQVISDIKSQILEKCQSFLRPEVTVALVTNDPDECDRVDSALWRIWTFCKIFGSGKGREEDIVAQMDWLKGGDLAHEKSGAGIMTTDYMNGTLISAPECFARGNGNGLTAEQLFDMMELWNCLGVLLQGFAGKTPEARQAGVFEPTHVRGGDIDREWAMLDEWCNYLLTFGLSTVLDLSVLCQDQVNSAFTLAAQKGLVNWKPPVFGRSRRKFLSEATSRIYEDKIAHTYAKLSTREVQRQQSKLRIQRHISELRYRKNTGERGPMISMDEERPMSEWDTVISNLTRLPPTQSAANNIVTYIPSLRSANASKLSIPLAELATSRTPSPIPRLTAQPLLPSPPPSTVPSINNRYSIATSMPPIDEHPAHRRHNTVPTMPALTQHPFYRSRAPADIQIQPHPHHQSHHRQNSADSLYSHTSSKSNSSSSPHSAAFAQHPQQLHIYGSGSHENTADKAIYRIVEMGFTAEEAKEALRLTDAGDGLRVDGAVELLLRRQR</sequence>
<feature type="compositionally biased region" description="Polar residues" evidence="1">
    <location>
        <begin position="118"/>
        <end position="129"/>
    </location>
</feature>
<protein>
    <recommendedName>
        <fullName evidence="2">UBA domain-containing protein</fullName>
    </recommendedName>
</protein>
<feature type="region of interest" description="Disordered" evidence="1">
    <location>
        <begin position="1037"/>
        <end position="1073"/>
    </location>
</feature>
<reference evidence="3" key="1">
    <citation type="submission" date="2020-01" db="EMBL/GenBank/DDBJ databases">
        <authorList>
            <consortium name="DOE Joint Genome Institute"/>
            <person name="Haridas S."/>
            <person name="Albert R."/>
            <person name="Binder M."/>
            <person name="Bloem J."/>
            <person name="Labutti K."/>
            <person name="Salamov A."/>
            <person name="Andreopoulos B."/>
            <person name="Baker S.E."/>
            <person name="Barry K."/>
            <person name="Bills G."/>
            <person name="Bluhm B.H."/>
            <person name="Cannon C."/>
            <person name="Castanera R."/>
            <person name="Culley D.E."/>
            <person name="Daum C."/>
            <person name="Ezra D."/>
            <person name="Gonzalez J.B."/>
            <person name="Henrissat B."/>
            <person name="Kuo A."/>
            <person name="Liang C."/>
            <person name="Lipzen A."/>
            <person name="Lutzoni F."/>
            <person name="Magnuson J."/>
            <person name="Mondo S."/>
            <person name="Nolan M."/>
            <person name="Ohm R."/>
            <person name="Pangilinan J."/>
            <person name="Park H.-J."/>
            <person name="Ramirez L."/>
            <person name="Alfaro M."/>
            <person name="Sun H."/>
            <person name="Tritt A."/>
            <person name="Yoshinaga Y."/>
            <person name="Zwiers L.-H."/>
            <person name="Turgeon B.G."/>
            <person name="Goodwin S.B."/>
            <person name="Spatafora J.W."/>
            <person name="Crous P.W."/>
            <person name="Grigoriev I.V."/>
        </authorList>
    </citation>
    <scope>NUCLEOTIDE SEQUENCE</scope>
    <source>
        <strain evidence="3">IPT5</strain>
    </source>
</reference>
<evidence type="ECO:0000256" key="1">
    <source>
        <dbReference type="SAM" id="MobiDB-lite"/>
    </source>
</evidence>
<evidence type="ECO:0000313" key="3">
    <source>
        <dbReference type="EMBL" id="KAF2848845.1"/>
    </source>
</evidence>
<feature type="region of interest" description="Disordered" evidence="1">
    <location>
        <begin position="458"/>
        <end position="484"/>
    </location>
</feature>
<evidence type="ECO:0000313" key="4">
    <source>
        <dbReference type="Proteomes" id="UP000799423"/>
    </source>
</evidence>
<feature type="compositionally biased region" description="Basic residues" evidence="1">
    <location>
        <begin position="1039"/>
        <end position="1048"/>
    </location>
</feature>
<dbReference type="EMBL" id="MU006315">
    <property type="protein sequence ID" value="KAF2848845.1"/>
    <property type="molecule type" value="Genomic_DNA"/>
</dbReference>
<dbReference type="Proteomes" id="UP000799423">
    <property type="component" value="Unassembled WGS sequence"/>
</dbReference>
<feature type="region of interest" description="Disordered" evidence="1">
    <location>
        <begin position="50"/>
        <end position="87"/>
    </location>
</feature>
<gene>
    <name evidence="3" type="ORF">T440DRAFT_148645</name>
</gene>
<dbReference type="OrthoDB" id="5376710at2759"/>
<feature type="compositionally biased region" description="Low complexity" evidence="1">
    <location>
        <begin position="1053"/>
        <end position="1073"/>
    </location>
</feature>
<feature type="region of interest" description="Disordered" evidence="1">
    <location>
        <begin position="1"/>
        <end position="31"/>
    </location>
</feature>
<dbReference type="Gene3D" id="1.10.8.10">
    <property type="entry name" value="DNA helicase RuvA subunit, C-terminal domain"/>
    <property type="match status" value="1"/>
</dbReference>
<feature type="compositionally biased region" description="Polar residues" evidence="1">
    <location>
        <begin position="248"/>
        <end position="260"/>
    </location>
</feature>
<dbReference type="PROSITE" id="PS50030">
    <property type="entry name" value="UBA"/>
    <property type="match status" value="1"/>
</dbReference>
<feature type="compositionally biased region" description="Low complexity" evidence="1">
    <location>
        <begin position="50"/>
        <end position="64"/>
    </location>
</feature>
<dbReference type="InterPro" id="IPR015940">
    <property type="entry name" value="UBA"/>
</dbReference>
<name>A0A6A7B352_9PLEO</name>
<dbReference type="AlphaFoldDB" id="A0A6A7B352"/>
<dbReference type="InterPro" id="IPR009060">
    <property type="entry name" value="UBA-like_sf"/>
</dbReference>
<feature type="compositionally biased region" description="Pro residues" evidence="1">
    <location>
        <begin position="311"/>
        <end position="327"/>
    </location>
</feature>
<evidence type="ECO:0000259" key="2">
    <source>
        <dbReference type="PROSITE" id="PS50030"/>
    </source>
</evidence>
<keyword evidence="4" id="KW-1185">Reference proteome</keyword>
<feature type="region of interest" description="Disordered" evidence="1">
    <location>
        <begin position="165"/>
        <end position="186"/>
    </location>
</feature>
<feature type="region of interest" description="Disordered" evidence="1">
    <location>
        <begin position="111"/>
        <end position="138"/>
    </location>
</feature>
<feature type="compositionally biased region" description="Basic residues" evidence="1">
    <location>
        <begin position="205"/>
        <end position="215"/>
    </location>
</feature>
<feature type="region of interest" description="Disordered" evidence="1">
    <location>
        <begin position="202"/>
        <end position="280"/>
    </location>
</feature>
<dbReference type="SUPFAM" id="SSF46934">
    <property type="entry name" value="UBA-like"/>
    <property type="match status" value="1"/>
</dbReference>
<accession>A0A6A7B352</accession>
<dbReference type="CDD" id="cd14270">
    <property type="entry name" value="UBA"/>
    <property type="match status" value="1"/>
</dbReference>
<feature type="region of interest" description="Disordered" evidence="1">
    <location>
        <begin position="300"/>
        <end position="332"/>
    </location>
</feature>
<proteinExistence type="predicted"/>
<organism evidence="3 4">
    <name type="scientific">Plenodomus tracheiphilus IPT5</name>
    <dbReference type="NCBI Taxonomy" id="1408161"/>
    <lineage>
        <taxon>Eukaryota</taxon>
        <taxon>Fungi</taxon>
        <taxon>Dikarya</taxon>
        <taxon>Ascomycota</taxon>
        <taxon>Pezizomycotina</taxon>
        <taxon>Dothideomycetes</taxon>
        <taxon>Pleosporomycetidae</taxon>
        <taxon>Pleosporales</taxon>
        <taxon>Pleosporineae</taxon>
        <taxon>Leptosphaeriaceae</taxon>
        <taxon>Plenodomus</taxon>
    </lineage>
</organism>
<feature type="region of interest" description="Disordered" evidence="1">
    <location>
        <begin position="966"/>
        <end position="988"/>
    </location>
</feature>